<dbReference type="VEuPathDB" id="FungiDB:DD237_005357"/>
<dbReference type="Proteomes" id="UP000286097">
    <property type="component" value="Unassembled WGS sequence"/>
</dbReference>
<keyword evidence="1" id="KW-0472">Membrane</keyword>
<dbReference type="EMBL" id="QKXF01000159">
    <property type="protein sequence ID" value="RQM15371.1"/>
    <property type="molecule type" value="Genomic_DNA"/>
</dbReference>
<evidence type="ECO:0000256" key="1">
    <source>
        <dbReference type="SAM" id="Phobius"/>
    </source>
</evidence>
<evidence type="ECO:0000313" key="2">
    <source>
        <dbReference type="EMBL" id="RMX67110.1"/>
    </source>
</evidence>
<evidence type="ECO:0000313" key="4">
    <source>
        <dbReference type="Proteomes" id="UP000282087"/>
    </source>
</evidence>
<keyword evidence="1" id="KW-1133">Transmembrane helix</keyword>
<reference evidence="4 5" key="1">
    <citation type="submission" date="2018-06" db="EMBL/GenBank/DDBJ databases">
        <title>Comparative genomics of downy mildews reveals potential adaptations to biotrophy.</title>
        <authorList>
            <person name="Fletcher K."/>
            <person name="Klosterman S.J."/>
            <person name="Derevnina L."/>
            <person name="Martin F."/>
            <person name="Koike S."/>
            <person name="Reyes Chin-Wo S."/>
            <person name="Mou B."/>
            <person name="Michelmore R."/>
        </authorList>
    </citation>
    <scope>NUCLEOTIDE SEQUENCE [LARGE SCALE GENOMIC DNA]</scope>
    <source>
        <strain evidence="3 5">R13</strain>
        <strain evidence="2 4">R14</strain>
    </source>
</reference>
<keyword evidence="1" id="KW-0812">Transmembrane</keyword>
<keyword evidence="4" id="KW-1185">Reference proteome</keyword>
<evidence type="ECO:0000313" key="5">
    <source>
        <dbReference type="Proteomes" id="UP000286097"/>
    </source>
</evidence>
<sequence>MCLCSFNLQPFLPQWASRCNHAETRKLGTVKSSRSRRKVRVCHNKRAWRDSLIYSNLVYALAAIISFSCDQHFCGVLQMGAAIASTMFHRSKETKYLLLDALISGTLGLIFVFTGQRTLSNAWYGILTVKVLLASLCAFTWLYCGLPGGERYDKWHNRWHYVSGATTISTTLFLTMYLPEFDVLVHELTHDLIQNVMIVSSMCI</sequence>
<feature type="transmembrane region" description="Helical" evidence="1">
    <location>
        <begin position="158"/>
        <end position="178"/>
    </location>
</feature>
<feature type="transmembrane region" description="Helical" evidence="1">
    <location>
        <begin position="96"/>
        <end position="116"/>
    </location>
</feature>
<name>A0A3M6VRV8_9STRA</name>
<proteinExistence type="predicted"/>
<organism evidence="2 4">
    <name type="scientific">Peronospora effusa</name>
    <dbReference type="NCBI Taxonomy" id="542832"/>
    <lineage>
        <taxon>Eukaryota</taxon>
        <taxon>Sar</taxon>
        <taxon>Stramenopiles</taxon>
        <taxon>Oomycota</taxon>
        <taxon>Peronosporomycetes</taxon>
        <taxon>Peronosporales</taxon>
        <taxon>Peronosporaceae</taxon>
        <taxon>Peronospora</taxon>
    </lineage>
</organism>
<gene>
    <name evidence="3" type="ORF">DD237_005357</name>
    <name evidence="2" type="ORF">DD238_004866</name>
</gene>
<protein>
    <submittedName>
        <fullName evidence="2">Uncharacterized protein</fullName>
    </submittedName>
</protein>
<dbReference type="Proteomes" id="UP000282087">
    <property type="component" value="Unassembled WGS sequence"/>
</dbReference>
<dbReference type="EMBL" id="QLLG01000176">
    <property type="protein sequence ID" value="RMX67110.1"/>
    <property type="molecule type" value="Genomic_DNA"/>
</dbReference>
<evidence type="ECO:0000313" key="3">
    <source>
        <dbReference type="EMBL" id="RQM15371.1"/>
    </source>
</evidence>
<dbReference type="OrthoDB" id="149075at2759"/>
<accession>A0A3M6VRV8</accession>
<dbReference type="AlphaFoldDB" id="A0A3M6VRV8"/>
<feature type="transmembrane region" description="Helical" evidence="1">
    <location>
        <begin position="122"/>
        <end position="146"/>
    </location>
</feature>
<comment type="caution">
    <text evidence="2">The sequence shown here is derived from an EMBL/GenBank/DDBJ whole genome shotgun (WGS) entry which is preliminary data.</text>
</comment>